<comment type="caution">
    <text evidence="1">The sequence shown here is derived from an EMBL/GenBank/DDBJ whole genome shotgun (WGS) entry which is preliminary data.</text>
</comment>
<reference evidence="1 2" key="1">
    <citation type="submission" date="2019-05" db="EMBL/GenBank/DDBJ databases">
        <title>Another draft genome of Portunus trituberculatus and its Hox gene families provides insights of decapod evolution.</title>
        <authorList>
            <person name="Jeong J.-H."/>
            <person name="Song I."/>
            <person name="Kim S."/>
            <person name="Choi T."/>
            <person name="Kim D."/>
            <person name="Ryu S."/>
            <person name="Kim W."/>
        </authorList>
    </citation>
    <scope>NUCLEOTIDE SEQUENCE [LARGE SCALE GENOMIC DNA]</scope>
    <source>
        <tissue evidence="1">Muscle</tissue>
    </source>
</reference>
<evidence type="ECO:0000313" key="2">
    <source>
        <dbReference type="Proteomes" id="UP000324222"/>
    </source>
</evidence>
<dbReference type="Proteomes" id="UP000324222">
    <property type="component" value="Unassembled WGS sequence"/>
</dbReference>
<proteinExistence type="predicted"/>
<evidence type="ECO:0000313" key="1">
    <source>
        <dbReference type="EMBL" id="MPC96108.1"/>
    </source>
</evidence>
<dbReference type="AlphaFoldDB" id="A0A5B7JSP4"/>
<protein>
    <submittedName>
        <fullName evidence="1">Uncharacterized protein</fullName>
    </submittedName>
</protein>
<dbReference type="EMBL" id="VSRR010104665">
    <property type="protein sequence ID" value="MPC96108.1"/>
    <property type="molecule type" value="Genomic_DNA"/>
</dbReference>
<gene>
    <name evidence="1" type="ORF">E2C01_091346</name>
</gene>
<keyword evidence="2" id="KW-1185">Reference proteome</keyword>
<accession>A0A5B7JSP4</accession>
<dbReference type="OrthoDB" id="10034606at2759"/>
<name>A0A5B7JSP4_PORTR</name>
<sequence>MANLTTPDYNWDLKMRATFPSPQLVQNPCPGKWCWDKDEVLSSHTSKFFWVHQLYLCKSILSCTMVLI</sequence>
<organism evidence="1 2">
    <name type="scientific">Portunus trituberculatus</name>
    <name type="common">Swimming crab</name>
    <name type="synonym">Neptunus trituberculatus</name>
    <dbReference type="NCBI Taxonomy" id="210409"/>
    <lineage>
        <taxon>Eukaryota</taxon>
        <taxon>Metazoa</taxon>
        <taxon>Ecdysozoa</taxon>
        <taxon>Arthropoda</taxon>
        <taxon>Crustacea</taxon>
        <taxon>Multicrustacea</taxon>
        <taxon>Malacostraca</taxon>
        <taxon>Eumalacostraca</taxon>
        <taxon>Eucarida</taxon>
        <taxon>Decapoda</taxon>
        <taxon>Pleocyemata</taxon>
        <taxon>Brachyura</taxon>
        <taxon>Eubrachyura</taxon>
        <taxon>Portunoidea</taxon>
        <taxon>Portunidae</taxon>
        <taxon>Portuninae</taxon>
        <taxon>Portunus</taxon>
    </lineage>
</organism>